<evidence type="ECO:0000313" key="2">
    <source>
        <dbReference type="EMBL" id="MDO1450336.1"/>
    </source>
</evidence>
<comment type="caution">
    <text evidence="2">The sequence shown here is derived from an EMBL/GenBank/DDBJ whole genome shotgun (WGS) entry which is preliminary data.</text>
</comment>
<feature type="transmembrane region" description="Helical" evidence="1">
    <location>
        <begin position="44"/>
        <end position="66"/>
    </location>
</feature>
<proteinExistence type="predicted"/>
<keyword evidence="1" id="KW-0812">Transmembrane</keyword>
<dbReference type="RefSeq" id="WP_302041137.1">
    <property type="nucleotide sequence ID" value="NZ_JAUKPO010000028.1"/>
</dbReference>
<dbReference type="InterPro" id="IPR017259">
    <property type="entry name" value="UCP037672"/>
</dbReference>
<organism evidence="2 3">
    <name type="scientific">Rhodocytophaga aerolata</name>
    <dbReference type="NCBI Taxonomy" id="455078"/>
    <lineage>
        <taxon>Bacteria</taxon>
        <taxon>Pseudomonadati</taxon>
        <taxon>Bacteroidota</taxon>
        <taxon>Cytophagia</taxon>
        <taxon>Cytophagales</taxon>
        <taxon>Rhodocytophagaceae</taxon>
        <taxon>Rhodocytophaga</taxon>
    </lineage>
</organism>
<keyword evidence="1" id="KW-1133">Transmembrane helix</keyword>
<feature type="transmembrane region" description="Helical" evidence="1">
    <location>
        <begin position="73"/>
        <end position="94"/>
    </location>
</feature>
<reference evidence="2" key="1">
    <citation type="submission" date="2023-07" db="EMBL/GenBank/DDBJ databases">
        <title>The genome sequence of Rhodocytophaga aerolata KACC 12507.</title>
        <authorList>
            <person name="Zhang X."/>
        </authorList>
    </citation>
    <scope>NUCLEOTIDE SEQUENCE</scope>
    <source>
        <strain evidence="2">KACC 12507</strain>
    </source>
</reference>
<evidence type="ECO:0000313" key="3">
    <source>
        <dbReference type="Proteomes" id="UP001168528"/>
    </source>
</evidence>
<protein>
    <submittedName>
        <fullName evidence="2">DUF3784 domain-containing protein</fullName>
    </submittedName>
</protein>
<gene>
    <name evidence="2" type="ORF">Q0590_28935</name>
</gene>
<sequence length="245" mass="27217">MNWILIGLGLFFITLGYLIKYAKWYWLIAGYNTASPEEKAKVDIVGLSHSMGIALFAAGVAMFLFGIGSWAGLALPVHLGITLIPILLCLYLLWTGQKYRVNPEGTDRGISIGMGLALGLPLLAILSMIAIGIFYSSKPAIISITPQQISISGIYGTTEKMENIQEVKLLTAIPPIEWKKNGFGYGDVRKGKFQLQEWGDGRLYLISDNPPFLYIKTADSYMLVNYKDSARTNQAYQSLYSNWKK</sequence>
<feature type="transmembrane region" description="Helical" evidence="1">
    <location>
        <begin position="114"/>
        <end position="135"/>
    </location>
</feature>
<evidence type="ECO:0000256" key="1">
    <source>
        <dbReference type="SAM" id="Phobius"/>
    </source>
</evidence>
<dbReference type="Pfam" id="PF12650">
    <property type="entry name" value="DUF3784"/>
    <property type="match status" value="1"/>
</dbReference>
<keyword evidence="1" id="KW-0472">Membrane</keyword>
<keyword evidence="3" id="KW-1185">Reference proteome</keyword>
<name>A0ABT8RE03_9BACT</name>
<dbReference type="EMBL" id="JAUKPO010000028">
    <property type="protein sequence ID" value="MDO1450336.1"/>
    <property type="molecule type" value="Genomic_DNA"/>
</dbReference>
<accession>A0ABT8RE03</accession>
<dbReference type="Proteomes" id="UP001168528">
    <property type="component" value="Unassembled WGS sequence"/>
</dbReference>